<organism evidence="2 3">
    <name type="scientific">Prorocentrum cordatum</name>
    <dbReference type="NCBI Taxonomy" id="2364126"/>
    <lineage>
        <taxon>Eukaryota</taxon>
        <taxon>Sar</taxon>
        <taxon>Alveolata</taxon>
        <taxon>Dinophyceae</taxon>
        <taxon>Prorocentrales</taxon>
        <taxon>Prorocentraceae</taxon>
        <taxon>Prorocentrum</taxon>
    </lineage>
</organism>
<keyword evidence="3" id="KW-1185">Reference proteome</keyword>
<dbReference type="EMBL" id="CAUYUJ010018330">
    <property type="protein sequence ID" value="CAK0882734.1"/>
    <property type="molecule type" value="Genomic_DNA"/>
</dbReference>
<comment type="caution">
    <text evidence="2">The sequence shown here is derived from an EMBL/GenBank/DDBJ whole genome shotgun (WGS) entry which is preliminary data.</text>
</comment>
<protein>
    <submittedName>
        <fullName evidence="2">Uncharacterized protein</fullName>
    </submittedName>
</protein>
<evidence type="ECO:0000256" key="1">
    <source>
        <dbReference type="SAM" id="MobiDB-lite"/>
    </source>
</evidence>
<proteinExistence type="predicted"/>
<reference evidence="2" key="1">
    <citation type="submission" date="2023-10" db="EMBL/GenBank/DDBJ databases">
        <authorList>
            <person name="Chen Y."/>
            <person name="Shah S."/>
            <person name="Dougan E. K."/>
            <person name="Thang M."/>
            <person name="Chan C."/>
        </authorList>
    </citation>
    <scope>NUCLEOTIDE SEQUENCE [LARGE SCALE GENOMIC DNA]</scope>
</reference>
<evidence type="ECO:0000313" key="3">
    <source>
        <dbReference type="Proteomes" id="UP001189429"/>
    </source>
</evidence>
<feature type="compositionally biased region" description="Low complexity" evidence="1">
    <location>
        <begin position="15"/>
        <end position="26"/>
    </location>
</feature>
<dbReference type="Proteomes" id="UP001189429">
    <property type="component" value="Unassembled WGS sequence"/>
</dbReference>
<name>A0ABN9W947_9DINO</name>
<gene>
    <name evidence="2" type="ORF">PCOR1329_LOCUS65158</name>
</gene>
<feature type="region of interest" description="Disordered" evidence="1">
    <location>
        <begin position="15"/>
        <end position="48"/>
    </location>
</feature>
<accession>A0ABN9W947</accession>
<sequence>MHSAAAVALAAWSPTAARAGASRAGPSGPPQGGPVWRSCPAPPGGAQRKVVSFAAAPECFGPADPAEELVQAPPGGEGADSGARLSSPAAGGGWLGAPAVWQEGVPDRAASAAFGGASGPAGAQQEEEDAALAEIEAFADEQARRFAPLVDKRRARRTATVSIGRAKRADGISFQMESSALWQRRGVTGSGLGALGCVLG</sequence>
<feature type="region of interest" description="Disordered" evidence="1">
    <location>
        <begin position="64"/>
        <end position="90"/>
    </location>
</feature>
<evidence type="ECO:0000313" key="2">
    <source>
        <dbReference type="EMBL" id="CAK0882734.1"/>
    </source>
</evidence>